<dbReference type="Proteomes" id="UP000669239">
    <property type="component" value="Unassembled WGS sequence"/>
</dbReference>
<organism evidence="3 4">
    <name type="scientific">Enterocloster aldenensis</name>
    <dbReference type="NCBI Taxonomy" id="358742"/>
    <lineage>
        <taxon>Bacteria</taxon>
        <taxon>Bacillati</taxon>
        <taxon>Bacillota</taxon>
        <taxon>Clostridia</taxon>
        <taxon>Lachnospirales</taxon>
        <taxon>Lachnospiraceae</taxon>
        <taxon>Enterocloster</taxon>
    </lineage>
</organism>
<keyword evidence="1" id="KW-0677">Repeat</keyword>
<dbReference type="Gene3D" id="2.160.20.10">
    <property type="entry name" value="Single-stranded right-handed beta-helix, Pectin lyase-like"/>
    <property type="match status" value="1"/>
</dbReference>
<comment type="caution">
    <text evidence="3">The sequence shown here is derived from an EMBL/GenBank/DDBJ whole genome shotgun (WGS) entry which is preliminary data.</text>
</comment>
<sequence length="382" mass="41734">MEDIILADSVMDHVHGAAVHGTMLYEDGRNGSDLPVFHNITIENIIAHGGDYGIFLEAFDEVPVTGLTLRNIRIDGVTRPMRSMNWKEPVVDDVVINGKCFPRPGGVRILGVPVRGGRVRAQGRTCGGDMDFMYRWQTSADRVSWQQAGEGEDFQVPGTADFIRVTVMDQKGNAETSRVYRVLPQGLSASRWDYEWQRLYCRGMGEGPSSMPADRIITREQLACMLLPLADPALRWEGYDDEDCGDALRIAVGNGFLAPENRTGPEGHVSGAHAEVHAKGHVSGAHAYDHAPRLMPDGHVTRQEMATVAMQACGVNYRNASSTMPVCADAALVNNNYGTNVARALYFGFMSLEPDGCFKPRRPVTIGEAAGILNRVADFAGI</sequence>
<evidence type="ECO:0000259" key="2">
    <source>
        <dbReference type="PROSITE" id="PS51272"/>
    </source>
</evidence>
<gene>
    <name evidence="3" type="ORF">G5B36_02595</name>
</gene>
<dbReference type="InterPro" id="IPR011050">
    <property type="entry name" value="Pectin_lyase_fold/virulence"/>
</dbReference>
<dbReference type="InterPro" id="IPR001119">
    <property type="entry name" value="SLH_dom"/>
</dbReference>
<evidence type="ECO:0000313" key="4">
    <source>
        <dbReference type="Proteomes" id="UP000669239"/>
    </source>
</evidence>
<dbReference type="InterPro" id="IPR012334">
    <property type="entry name" value="Pectin_lyas_fold"/>
</dbReference>
<proteinExistence type="predicted"/>
<protein>
    <recommendedName>
        <fullName evidence="2">SLH domain-containing protein</fullName>
    </recommendedName>
</protein>
<reference evidence="3 4" key="1">
    <citation type="journal article" date="2020" name="Cell Host Microbe">
        <title>Functional and Genomic Variation between Human-Derived Isolates of Lachnospiraceae Reveals Inter- and Intra-Species Diversity.</title>
        <authorList>
            <person name="Sorbara M.T."/>
            <person name="Littmann E.R."/>
            <person name="Fontana E."/>
            <person name="Moody T.U."/>
            <person name="Kohout C.E."/>
            <person name="Gjonbalaj M."/>
            <person name="Eaton V."/>
            <person name="Seok R."/>
            <person name="Leiner I.M."/>
            <person name="Pamer E.G."/>
        </authorList>
    </citation>
    <scope>NUCLEOTIDE SEQUENCE [LARGE SCALE GENOMIC DNA]</scope>
    <source>
        <strain evidence="3 4">MSK.1.17</strain>
    </source>
</reference>
<name>A0ABX2HGM6_9FIRM</name>
<dbReference type="PROSITE" id="PS51272">
    <property type="entry name" value="SLH"/>
    <property type="match status" value="1"/>
</dbReference>
<evidence type="ECO:0000256" key="1">
    <source>
        <dbReference type="ARBA" id="ARBA00022737"/>
    </source>
</evidence>
<accession>A0ABX2HGM6</accession>
<feature type="domain" description="SLH" evidence="2">
    <location>
        <begin position="324"/>
        <end position="382"/>
    </location>
</feature>
<dbReference type="EMBL" id="JAAITT010000003">
    <property type="protein sequence ID" value="NSJ47588.1"/>
    <property type="molecule type" value="Genomic_DNA"/>
</dbReference>
<keyword evidence="4" id="KW-1185">Reference proteome</keyword>
<dbReference type="SUPFAM" id="SSF51126">
    <property type="entry name" value="Pectin lyase-like"/>
    <property type="match status" value="1"/>
</dbReference>
<evidence type="ECO:0000313" key="3">
    <source>
        <dbReference type="EMBL" id="NSJ47588.1"/>
    </source>
</evidence>